<organism evidence="1 2">
    <name type="scientific">Blastomyces gilchristii (strain SLH14081)</name>
    <name type="common">Blastomyces dermatitidis</name>
    <dbReference type="NCBI Taxonomy" id="559298"/>
    <lineage>
        <taxon>Eukaryota</taxon>
        <taxon>Fungi</taxon>
        <taxon>Dikarya</taxon>
        <taxon>Ascomycota</taxon>
        <taxon>Pezizomycotina</taxon>
        <taxon>Eurotiomycetes</taxon>
        <taxon>Eurotiomycetidae</taxon>
        <taxon>Onygenales</taxon>
        <taxon>Ajellomycetaceae</taxon>
        <taxon>Blastomyces</taxon>
    </lineage>
</organism>
<dbReference type="VEuPathDB" id="FungiDB:BDBG_16988"/>
<proteinExistence type="predicted"/>
<name>A0A179UM90_BLAGS</name>
<reference evidence="2" key="1">
    <citation type="journal article" date="2015" name="PLoS Genet.">
        <title>The dynamic genome and transcriptome of the human fungal pathogen Blastomyces and close relative Emmonsia.</title>
        <authorList>
            <person name="Munoz J.F."/>
            <person name="Gauthier G.M."/>
            <person name="Desjardins C.A."/>
            <person name="Gallo J.E."/>
            <person name="Holder J."/>
            <person name="Sullivan T.D."/>
            <person name="Marty A.J."/>
            <person name="Carmen J.C."/>
            <person name="Chen Z."/>
            <person name="Ding L."/>
            <person name="Gujja S."/>
            <person name="Magrini V."/>
            <person name="Misas E."/>
            <person name="Mitreva M."/>
            <person name="Priest M."/>
            <person name="Saif S."/>
            <person name="Whiston E.A."/>
            <person name="Young S."/>
            <person name="Zeng Q."/>
            <person name="Goldman W.E."/>
            <person name="Mardis E.R."/>
            <person name="Taylor J.W."/>
            <person name="McEwen J.G."/>
            <person name="Clay O.K."/>
            <person name="Klein B.S."/>
            <person name="Cuomo C.A."/>
        </authorList>
    </citation>
    <scope>NUCLEOTIDE SEQUENCE [LARGE SCALE GENOMIC DNA]</scope>
    <source>
        <strain evidence="2">SLH14081</strain>
    </source>
</reference>
<protein>
    <submittedName>
        <fullName evidence="1">Uncharacterized protein</fullName>
    </submittedName>
</protein>
<dbReference type="GeneID" id="42528899"/>
<evidence type="ECO:0000313" key="2">
    <source>
        <dbReference type="Proteomes" id="UP000002038"/>
    </source>
</evidence>
<dbReference type="KEGG" id="bgh:BDBG_16988"/>
<keyword evidence="2" id="KW-1185">Reference proteome</keyword>
<accession>A0A179UM90</accession>
<dbReference type="Proteomes" id="UP000002038">
    <property type="component" value="Unassembled WGS sequence"/>
</dbReference>
<dbReference type="RefSeq" id="XP_031578191.1">
    <property type="nucleotide sequence ID" value="XM_031724817.1"/>
</dbReference>
<sequence length="48" mass="5310">MGRVFMGDMRVLTLKGNNGGKFGYDRRRTNPTSASAIKGLSMVRVYIS</sequence>
<dbReference type="AlphaFoldDB" id="A0A179UM90"/>
<dbReference type="EMBL" id="GG657454">
    <property type="protein sequence ID" value="OAT08257.1"/>
    <property type="molecule type" value="Genomic_DNA"/>
</dbReference>
<evidence type="ECO:0000313" key="1">
    <source>
        <dbReference type="EMBL" id="OAT08257.1"/>
    </source>
</evidence>
<gene>
    <name evidence="1" type="ORF">BDBG_16988</name>
</gene>